<protein>
    <submittedName>
        <fullName evidence="3">Uncharacterized protein</fullName>
    </submittedName>
</protein>
<evidence type="ECO:0000256" key="1">
    <source>
        <dbReference type="SAM" id="MobiDB-lite"/>
    </source>
</evidence>
<comment type="caution">
    <text evidence="3">The sequence shown here is derived from an EMBL/GenBank/DDBJ whole genome shotgun (WGS) entry which is preliminary data.</text>
</comment>
<gene>
    <name evidence="3" type="ORF">KP79_PYT21903</name>
</gene>
<dbReference type="EMBL" id="NEDP02005547">
    <property type="protein sequence ID" value="OWF39049.1"/>
    <property type="molecule type" value="Genomic_DNA"/>
</dbReference>
<name>A0A210PRC7_MIZYE</name>
<feature type="signal peptide" evidence="2">
    <location>
        <begin position="1"/>
        <end position="24"/>
    </location>
</feature>
<organism evidence="3 4">
    <name type="scientific">Mizuhopecten yessoensis</name>
    <name type="common">Japanese scallop</name>
    <name type="synonym">Patinopecten yessoensis</name>
    <dbReference type="NCBI Taxonomy" id="6573"/>
    <lineage>
        <taxon>Eukaryota</taxon>
        <taxon>Metazoa</taxon>
        <taxon>Spiralia</taxon>
        <taxon>Lophotrochozoa</taxon>
        <taxon>Mollusca</taxon>
        <taxon>Bivalvia</taxon>
        <taxon>Autobranchia</taxon>
        <taxon>Pteriomorphia</taxon>
        <taxon>Pectinida</taxon>
        <taxon>Pectinoidea</taxon>
        <taxon>Pectinidae</taxon>
        <taxon>Mizuhopecten</taxon>
    </lineage>
</organism>
<dbReference type="AlphaFoldDB" id="A0A210PRC7"/>
<evidence type="ECO:0000313" key="3">
    <source>
        <dbReference type="EMBL" id="OWF39049.1"/>
    </source>
</evidence>
<keyword evidence="4" id="KW-1185">Reference proteome</keyword>
<dbReference type="OrthoDB" id="10436165at2759"/>
<feature type="region of interest" description="Disordered" evidence="1">
    <location>
        <begin position="135"/>
        <end position="174"/>
    </location>
</feature>
<dbReference type="Proteomes" id="UP000242188">
    <property type="component" value="Unassembled WGS sequence"/>
</dbReference>
<evidence type="ECO:0000256" key="2">
    <source>
        <dbReference type="SAM" id="SignalP"/>
    </source>
</evidence>
<feature type="chain" id="PRO_5012080850" evidence="2">
    <location>
        <begin position="25"/>
        <end position="190"/>
    </location>
</feature>
<keyword evidence="2" id="KW-0732">Signal</keyword>
<evidence type="ECO:0000313" key="4">
    <source>
        <dbReference type="Proteomes" id="UP000242188"/>
    </source>
</evidence>
<proteinExistence type="predicted"/>
<sequence>MDSFYIVTIGVLTVLQISFQLSTGATVAPVAENTCPRLLTRTENGSLIVEYQASNENCEMVVTTETVQLRPSTEIMAFKKKHKTIRRPLVSFRNRSNLEGQLPCKPLIHSSLGPFAFVNTVPDQCQMLFRIQKTKNSNFEPKQPKQPRQPKEKGSGRRKGKKEGGKKAKKTKTPRHYFIPTFEYIDEFLY</sequence>
<accession>A0A210PRC7</accession>
<reference evidence="3 4" key="1">
    <citation type="journal article" date="2017" name="Nat. Ecol. Evol.">
        <title>Scallop genome provides insights into evolution of bilaterian karyotype and development.</title>
        <authorList>
            <person name="Wang S."/>
            <person name="Zhang J."/>
            <person name="Jiao W."/>
            <person name="Li J."/>
            <person name="Xun X."/>
            <person name="Sun Y."/>
            <person name="Guo X."/>
            <person name="Huan P."/>
            <person name="Dong B."/>
            <person name="Zhang L."/>
            <person name="Hu X."/>
            <person name="Sun X."/>
            <person name="Wang J."/>
            <person name="Zhao C."/>
            <person name="Wang Y."/>
            <person name="Wang D."/>
            <person name="Huang X."/>
            <person name="Wang R."/>
            <person name="Lv J."/>
            <person name="Li Y."/>
            <person name="Zhang Z."/>
            <person name="Liu B."/>
            <person name="Lu W."/>
            <person name="Hui Y."/>
            <person name="Liang J."/>
            <person name="Zhou Z."/>
            <person name="Hou R."/>
            <person name="Li X."/>
            <person name="Liu Y."/>
            <person name="Li H."/>
            <person name="Ning X."/>
            <person name="Lin Y."/>
            <person name="Zhao L."/>
            <person name="Xing Q."/>
            <person name="Dou J."/>
            <person name="Li Y."/>
            <person name="Mao J."/>
            <person name="Guo H."/>
            <person name="Dou H."/>
            <person name="Li T."/>
            <person name="Mu C."/>
            <person name="Jiang W."/>
            <person name="Fu Q."/>
            <person name="Fu X."/>
            <person name="Miao Y."/>
            <person name="Liu J."/>
            <person name="Yu Q."/>
            <person name="Li R."/>
            <person name="Liao H."/>
            <person name="Li X."/>
            <person name="Kong Y."/>
            <person name="Jiang Z."/>
            <person name="Chourrout D."/>
            <person name="Li R."/>
            <person name="Bao Z."/>
        </authorList>
    </citation>
    <scope>NUCLEOTIDE SEQUENCE [LARGE SCALE GENOMIC DNA]</scope>
    <source>
        <strain evidence="3 4">PY_sf001</strain>
    </source>
</reference>